<dbReference type="Pfam" id="PF12770">
    <property type="entry name" value="CHAT"/>
    <property type="match status" value="1"/>
</dbReference>
<feature type="transmembrane region" description="Helical" evidence="1">
    <location>
        <begin position="180"/>
        <end position="200"/>
    </location>
</feature>
<organism evidence="3 4">
    <name type="scientific">Gimesia maris</name>
    <dbReference type="NCBI Taxonomy" id="122"/>
    <lineage>
        <taxon>Bacteria</taxon>
        <taxon>Pseudomonadati</taxon>
        <taxon>Planctomycetota</taxon>
        <taxon>Planctomycetia</taxon>
        <taxon>Planctomycetales</taxon>
        <taxon>Planctomycetaceae</taxon>
        <taxon>Gimesia</taxon>
    </lineage>
</organism>
<feature type="domain" description="CHAT" evidence="2">
    <location>
        <begin position="374"/>
        <end position="489"/>
    </location>
</feature>
<dbReference type="EMBL" id="DQAY01000029">
    <property type="protein sequence ID" value="HCO22392.1"/>
    <property type="molecule type" value="Genomic_DNA"/>
</dbReference>
<sequence>MQTILSCFIILLCVTAIQSDEPRLQGKNLNAWIRDLGSTDRDTVVYAASRISHLGPEAEAAVPALIKLLDSEDEYLRFIGVNGLADIGRKAVAGIPHLVKALDDEEDDVRLSAADALGRITPGIVDQQAFLYLDDLKEAENKIRRMRWELDPDTFTDSDILLPIRRAIDSLEGNRFRRRIGIALVLVVAVSVATVLGFVFRQRQLVLLGRRWNFLTDDVDYRITLALSGTKCEVAVRPLRGTPEVLPPVVLDVSQASRDALEVEALRRQIDVYNLLSRTGIVDVPKELEHIPWSNYLSGKLADDSATTIVGQRSVNDEARRGKLIDRRRICFAALACKDPGPGFSVLQHAGEEIITVSDAARKWGASEVPLPEDSKIQADPKHILSALQLADIVHICCHGSKDGLHLNRGQLLAPEQVMAIGGAIRTRLVVLSACNTGDMVRSWSLAGALLGAGVNTLAPLEEINDQAANEFFQSFYQAFLPRSGLQGAQLHDAMRLGNKSCFPAGLSGIRRSMWAKGLNSLVIYGDPTLQLRLV</sequence>
<dbReference type="Gene3D" id="1.25.10.10">
    <property type="entry name" value="Leucine-rich Repeat Variant"/>
    <property type="match status" value="1"/>
</dbReference>
<protein>
    <recommendedName>
        <fullName evidence="2">CHAT domain-containing protein</fullName>
    </recommendedName>
</protein>
<name>A0A3D3R2T3_9PLAN</name>
<dbReference type="InterPro" id="IPR016024">
    <property type="entry name" value="ARM-type_fold"/>
</dbReference>
<dbReference type="SUPFAM" id="SSF48371">
    <property type="entry name" value="ARM repeat"/>
    <property type="match status" value="1"/>
</dbReference>
<evidence type="ECO:0000313" key="4">
    <source>
        <dbReference type="Proteomes" id="UP000263642"/>
    </source>
</evidence>
<evidence type="ECO:0000313" key="3">
    <source>
        <dbReference type="EMBL" id="HCO22392.1"/>
    </source>
</evidence>
<reference evidence="3 4" key="1">
    <citation type="journal article" date="2018" name="Nat. Biotechnol.">
        <title>A standardized bacterial taxonomy based on genome phylogeny substantially revises the tree of life.</title>
        <authorList>
            <person name="Parks D.H."/>
            <person name="Chuvochina M."/>
            <person name="Waite D.W."/>
            <person name="Rinke C."/>
            <person name="Skarshewski A."/>
            <person name="Chaumeil P.A."/>
            <person name="Hugenholtz P."/>
        </authorList>
    </citation>
    <scope>NUCLEOTIDE SEQUENCE [LARGE SCALE GENOMIC DNA]</scope>
    <source>
        <strain evidence="3">UBA9375</strain>
    </source>
</reference>
<dbReference type="InterPro" id="IPR024983">
    <property type="entry name" value="CHAT_dom"/>
</dbReference>
<dbReference type="AlphaFoldDB" id="A0A3D3R2T3"/>
<gene>
    <name evidence="3" type="ORF">DIT97_04760</name>
</gene>
<proteinExistence type="predicted"/>
<dbReference type="Pfam" id="PF13646">
    <property type="entry name" value="HEAT_2"/>
    <property type="match status" value="1"/>
</dbReference>
<dbReference type="PROSITE" id="PS50077">
    <property type="entry name" value="HEAT_REPEAT"/>
    <property type="match status" value="1"/>
</dbReference>
<keyword evidence="1" id="KW-1133">Transmembrane helix</keyword>
<comment type="caution">
    <text evidence="3">The sequence shown here is derived from an EMBL/GenBank/DDBJ whole genome shotgun (WGS) entry which is preliminary data.</text>
</comment>
<accession>A0A3D3R2T3</accession>
<evidence type="ECO:0000256" key="1">
    <source>
        <dbReference type="SAM" id="Phobius"/>
    </source>
</evidence>
<keyword evidence="1" id="KW-0812">Transmembrane</keyword>
<keyword evidence="1" id="KW-0472">Membrane</keyword>
<dbReference type="InterPro" id="IPR021133">
    <property type="entry name" value="HEAT_type_2"/>
</dbReference>
<evidence type="ECO:0000259" key="2">
    <source>
        <dbReference type="Pfam" id="PF12770"/>
    </source>
</evidence>
<dbReference type="Proteomes" id="UP000263642">
    <property type="component" value="Unassembled WGS sequence"/>
</dbReference>
<dbReference type="InterPro" id="IPR011989">
    <property type="entry name" value="ARM-like"/>
</dbReference>